<comment type="caution">
    <text evidence="1">The sequence shown here is derived from an EMBL/GenBank/DDBJ whole genome shotgun (WGS) entry which is preliminary data.</text>
</comment>
<name>A0ABT7QJZ2_9GAMM</name>
<accession>A0ABT7QJZ2</accession>
<proteinExistence type="predicted"/>
<dbReference type="EMBL" id="JANQAO010000001">
    <property type="protein sequence ID" value="MDM5147029.1"/>
    <property type="molecule type" value="Genomic_DNA"/>
</dbReference>
<evidence type="ECO:0000313" key="2">
    <source>
        <dbReference type="Proteomes" id="UP001168167"/>
    </source>
</evidence>
<reference evidence="1" key="2">
    <citation type="journal article" date="2023" name="Microbiome">
        <title>Synthase-selected sorting approach identifies a beta-lactone synthase in a nudibranch symbiotic bacterium.</title>
        <authorList>
            <person name="Dzunkova M."/>
            <person name="La Clair J.J."/>
            <person name="Tyml T."/>
            <person name="Doud D."/>
            <person name="Schulz F."/>
            <person name="Piquer-Esteban S."/>
            <person name="Porcel Sanchis D."/>
            <person name="Osborn A."/>
            <person name="Robinson D."/>
            <person name="Louie K.B."/>
            <person name="Bowen B.P."/>
            <person name="Bowers R.M."/>
            <person name="Lee J."/>
            <person name="Arnau V."/>
            <person name="Diaz-Villanueva W."/>
            <person name="Stepanauskas R."/>
            <person name="Gosliner T."/>
            <person name="Date S.V."/>
            <person name="Northen T.R."/>
            <person name="Cheng J.F."/>
            <person name="Burkart M.D."/>
            <person name="Woyke T."/>
        </authorList>
    </citation>
    <scope>NUCLEOTIDE SEQUENCE</scope>
    <source>
        <strain evidence="1">Df01</strain>
    </source>
</reference>
<reference evidence="1" key="1">
    <citation type="submission" date="2022-08" db="EMBL/GenBank/DDBJ databases">
        <authorList>
            <person name="Dzunkova M."/>
            <person name="La Clair J."/>
            <person name="Tyml T."/>
            <person name="Doud D."/>
            <person name="Schulz F."/>
            <person name="Piquer S."/>
            <person name="Porcel Sanchis D."/>
            <person name="Osborn A."/>
            <person name="Robinson D."/>
            <person name="Louie K.B."/>
            <person name="Bowen B.P."/>
            <person name="Bowers R."/>
            <person name="Lee J."/>
            <person name="Arnau Llombart V."/>
            <person name="Diaz Villanueva W."/>
            <person name="Gosliner T."/>
            <person name="Northen T."/>
            <person name="Cheng J.-F."/>
            <person name="Burkart M.D."/>
            <person name="Woyke T."/>
        </authorList>
    </citation>
    <scope>NUCLEOTIDE SEQUENCE</scope>
    <source>
        <strain evidence="1">Df01</strain>
    </source>
</reference>
<sequence>MKINNVALPNTINYDDFAAAVSFEEMQVPMTEEANDRYLRHADSLKACGSDCTPNHGLGELLTSLVVRKHSNH</sequence>
<gene>
    <name evidence="1" type="ORF">NQX30_01330</name>
</gene>
<protein>
    <submittedName>
        <fullName evidence="1">Uncharacterized protein</fullName>
    </submittedName>
</protein>
<evidence type="ECO:0000313" key="1">
    <source>
        <dbReference type="EMBL" id="MDM5147029.1"/>
    </source>
</evidence>
<keyword evidence="2" id="KW-1185">Reference proteome</keyword>
<dbReference type="Proteomes" id="UP001168167">
    <property type="component" value="Unassembled WGS sequence"/>
</dbReference>
<organism evidence="1 2">
    <name type="scientific">Candidatus Doriopsillibacter californiensis</name>
    <dbReference type="NCBI Taxonomy" id="2970740"/>
    <lineage>
        <taxon>Bacteria</taxon>
        <taxon>Pseudomonadati</taxon>
        <taxon>Pseudomonadota</taxon>
        <taxon>Gammaproteobacteria</taxon>
        <taxon>Candidatus Tethybacterales</taxon>
        <taxon>Candidatus Persebacteraceae</taxon>
        <taxon>Candidatus Doriopsillibacter</taxon>
    </lineage>
</organism>